<organism evidence="8 9">
    <name type="scientific">Flavobacterium magnesitis</name>
    <dbReference type="NCBI Taxonomy" id="3138077"/>
    <lineage>
        <taxon>Bacteria</taxon>
        <taxon>Pseudomonadati</taxon>
        <taxon>Bacteroidota</taxon>
        <taxon>Flavobacteriia</taxon>
        <taxon>Flavobacteriales</taxon>
        <taxon>Flavobacteriaceae</taxon>
        <taxon>Flavobacterium</taxon>
    </lineage>
</organism>
<feature type="domain" description="Glycoside hydrolase family 2 immunoglobulin-like beta-sandwich" evidence="5">
    <location>
        <begin position="216"/>
        <end position="305"/>
    </location>
</feature>
<dbReference type="SUPFAM" id="SSF51445">
    <property type="entry name" value="(Trans)glycosidases"/>
    <property type="match status" value="1"/>
</dbReference>
<evidence type="ECO:0000256" key="2">
    <source>
        <dbReference type="ARBA" id="ARBA00022801"/>
    </source>
</evidence>
<dbReference type="Pfam" id="PF02836">
    <property type="entry name" value="Glyco_hydro_2_C"/>
    <property type="match status" value="1"/>
</dbReference>
<evidence type="ECO:0000256" key="3">
    <source>
        <dbReference type="ARBA" id="ARBA00023295"/>
    </source>
</evidence>
<dbReference type="Gene3D" id="2.60.40.10">
    <property type="entry name" value="Immunoglobulins"/>
    <property type="match status" value="1"/>
</dbReference>
<reference evidence="8 9" key="1">
    <citation type="submission" date="2024-04" db="EMBL/GenBank/DDBJ databases">
        <title>New Clade of Flavobacterium.</title>
        <authorList>
            <person name="Matos L."/>
            <person name="Proenca D.N."/>
            <person name="Fransisco R.M."/>
            <person name="Chung A.P."/>
            <person name="Maccario L."/>
            <person name="Sorensen S.J."/>
            <person name="Morais P.V."/>
        </authorList>
    </citation>
    <scope>NUCLEOTIDE SEQUENCE [LARGE SCALE GENOMIC DNA]</scope>
    <source>
        <strain evidence="8 9">FBOR7N2.3</strain>
    </source>
</reference>
<evidence type="ECO:0000313" key="8">
    <source>
        <dbReference type="EMBL" id="MFA9195818.1"/>
    </source>
</evidence>
<dbReference type="Pfam" id="PF02837">
    <property type="entry name" value="Glyco_hydro_2_N"/>
    <property type="match status" value="1"/>
</dbReference>
<comment type="similarity">
    <text evidence="1">Belongs to the glycosyl hydrolase 2 family.</text>
</comment>
<dbReference type="InterPro" id="IPR006103">
    <property type="entry name" value="Glyco_hydro_2_cat"/>
</dbReference>
<dbReference type="Pfam" id="PF00703">
    <property type="entry name" value="Glyco_hydro_2"/>
    <property type="match status" value="1"/>
</dbReference>
<feature type="domain" description="Glycosyl hydrolases family 2 sugar binding" evidence="7">
    <location>
        <begin position="102"/>
        <end position="174"/>
    </location>
</feature>
<comment type="caution">
    <text evidence="8">The sequence shown here is derived from an EMBL/GenBank/DDBJ whole genome shotgun (WGS) entry which is preliminary data.</text>
</comment>
<sequence length="605" mass="69214">MKKNATVLLFLCLGLSLSAQWKPAGEKIKTEWANKVNPKQVLPEYPRPIMERKEWKNLNGLWNYAIQEAGKPAPAKYDGQILVPFAVESSLSGVMKEVGAKNELWYNTTFTLESNWKGQNILLHFGAVDWETEVWLNGIKIGSHTGGYTPFSFDITPFITGKTQQLTVKVWDPSNDGPQPRGKQVKNPEGIWYTPVTGIWQTVWIEPVNKKNITTIKTTPNIDQNKITIKPEIAGANYGDVFEVSIYDDSKTIATGKASVGEKLEIILNNPKLWSPESPFLYKTNVKLISNGKIIDQVKSYFAMRKISSKRDANGVVRMQLNNKDYFQFGPLDQGWWPDGLYTAPTDEALKYDIVKTKELGFNMIRKHVKVEPERWYTHCDEMGILVWQDMPSGDDQPLWQNKKYFEGTELQRTPKSEAIYRKEWKEIMDHLYSYPSIVVWVPFNEAWGQFKTVEITEWTKNHDPSRLVNSSSGGNHFQTGDILDLHNYPGPELYLYDARRITVLGEYGGIGLPLEGHLWKANDNWGYIKFKNATEVTNEYIKYANELKKLVKTGFSAAVYTQTTDVEGEVNGFMTYDRKVDKMDFEKISAINKEVIDALNHKSN</sequence>
<dbReference type="InterPro" id="IPR008979">
    <property type="entry name" value="Galactose-bd-like_sf"/>
</dbReference>
<evidence type="ECO:0000256" key="4">
    <source>
        <dbReference type="SAM" id="SignalP"/>
    </source>
</evidence>
<feature type="domain" description="Glycoside hydrolase family 2 catalytic" evidence="6">
    <location>
        <begin position="348"/>
        <end position="474"/>
    </location>
</feature>
<evidence type="ECO:0000259" key="5">
    <source>
        <dbReference type="Pfam" id="PF00703"/>
    </source>
</evidence>
<dbReference type="PANTHER" id="PTHR42732:SF2">
    <property type="entry name" value="BETA-MANNOSIDASE"/>
    <property type="match status" value="1"/>
</dbReference>
<dbReference type="SUPFAM" id="SSF49303">
    <property type="entry name" value="beta-Galactosidase/glucuronidase domain"/>
    <property type="match status" value="1"/>
</dbReference>
<dbReference type="RefSeq" id="WP_373393227.1">
    <property type="nucleotide sequence ID" value="NZ_JBCFQK010000033.1"/>
</dbReference>
<evidence type="ECO:0000259" key="6">
    <source>
        <dbReference type="Pfam" id="PF02836"/>
    </source>
</evidence>
<dbReference type="InterPro" id="IPR006104">
    <property type="entry name" value="Glyco_hydro_2_N"/>
</dbReference>
<dbReference type="Gene3D" id="2.60.120.260">
    <property type="entry name" value="Galactose-binding domain-like"/>
    <property type="match status" value="1"/>
</dbReference>
<accession>A0ABV4TP32</accession>
<dbReference type="InterPro" id="IPR006102">
    <property type="entry name" value="Ig-like_GH2"/>
</dbReference>
<keyword evidence="2" id="KW-0378">Hydrolase</keyword>
<gene>
    <name evidence="8" type="ORF">AAGV33_15510</name>
</gene>
<evidence type="ECO:0000259" key="7">
    <source>
        <dbReference type="Pfam" id="PF02837"/>
    </source>
</evidence>
<dbReference type="InterPro" id="IPR051913">
    <property type="entry name" value="GH2_Domain-Containing"/>
</dbReference>
<protein>
    <submittedName>
        <fullName evidence="8">Sugar-binding domain-containing protein</fullName>
    </submittedName>
</protein>
<proteinExistence type="inferred from homology"/>
<feature type="signal peptide" evidence="4">
    <location>
        <begin position="1"/>
        <end position="21"/>
    </location>
</feature>
<dbReference type="Gene3D" id="3.20.20.80">
    <property type="entry name" value="Glycosidases"/>
    <property type="match status" value="1"/>
</dbReference>
<dbReference type="EMBL" id="JBCFQK010000033">
    <property type="protein sequence ID" value="MFA9195818.1"/>
    <property type="molecule type" value="Genomic_DNA"/>
</dbReference>
<dbReference type="InterPro" id="IPR036156">
    <property type="entry name" value="Beta-gal/glucu_dom_sf"/>
</dbReference>
<keyword evidence="9" id="KW-1185">Reference proteome</keyword>
<evidence type="ECO:0000313" key="9">
    <source>
        <dbReference type="Proteomes" id="UP001574170"/>
    </source>
</evidence>
<dbReference type="SUPFAM" id="SSF49785">
    <property type="entry name" value="Galactose-binding domain-like"/>
    <property type="match status" value="1"/>
</dbReference>
<keyword evidence="3" id="KW-0326">Glycosidase</keyword>
<dbReference type="InterPro" id="IPR017853">
    <property type="entry name" value="GH"/>
</dbReference>
<dbReference type="Proteomes" id="UP001574170">
    <property type="component" value="Unassembled WGS sequence"/>
</dbReference>
<feature type="chain" id="PRO_5046358105" evidence="4">
    <location>
        <begin position="22"/>
        <end position="605"/>
    </location>
</feature>
<name>A0ABV4TP32_9FLAO</name>
<dbReference type="PANTHER" id="PTHR42732">
    <property type="entry name" value="BETA-GALACTOSIDASE"/>
    <property type="match status" value="1"/>
</dbReference>
<keyword evidence="4" id="KW-0732">Signal</keyword>
<dbReference type="InterPro" id="IPR013783">
    <property type="entry name" value="Ig-like_fold"/>
</dbReference>
<evidence type="ECO:0000256" key="1">
    <source>
        <dbReference type="ARBA" id="ARBA00007401"/>
    </source>
</evidence>